<organism evidence="3 4">
    <name type="scientific">Meloidogyne incognita</name>
    <name type="common">Southern root-knot nematode worm</name>
    <name type="synonym">Oxyuris incognita</name>
    <dbReference type="NCBI Taxonomy" id="6306"/>
    <lineage>
        <taxon>Eukaryota</taxon>
        <taxon>Metazoa</taxon>
        <taxon>Ecdysozoa</taxon>
        <taxon>Nematoda</taxon>
        <taxon>Chromadorea</taxon>
        <taxon>Rhabditida</taxon>
        <taxon>Tylenchina</taxon>
        <taxon>Tylenchomorpha</taxon>
        <taxon>Tylenchoidea</taxon>
        <taxon>Meloidogynidae</taxon>
        <taxon>Meloidogyninae</taxon>
        <taxon>Meloidogyne</taxon>
        <taxon>Meloidogyne incognita group</taxon>
    </lineage>
</organism>
<dbReference type="AlphaFoldDB" id="A0A914KPD2"/>
<feature type="compositionally biased region" description="Basic and acidic residues" evidence="1">
    <location>
        <begin position="153"/>
        <end position="173"/>
    </location>
</feature>
<evidence type="ECO:0000313" key="4">
    <source>
        <dbReference type="WBParaSite" id="Minc3s00066g03343"/>
    </source>
</evidence>
<feature type="signal peptide" evidence="2">
    <location>
        <begin position="1"/>
        <end position="17"/>
    </location>
</feature>
<reference evidence="4" key="1">
    <citation type="submission" date="2022-11" db="UniProtKB">
        <authorList>
            <consortium name="WormBaseParasite"/>
        </authorList>
    </citation>
    <scope>IDENTIFICATION</scope>
</reference>
<proteinExistence type="predicted"/>
<accession>A0A914KPD2</accession>
<evidence type="ECO:0000256" key="1">
    <source>
        <dbReference type="SAM" id="MobiDB-lite"/>
    </source>
</evidence>
<keyword evidence="3" id="KW-1185">Reference proteome</keyword>
<feature type="region of interest" description="Disordered" evidence="1">
    <location>
        <begin position="129"/>
        <end position="179"/>
    </location>
</feature>
<sequence>MLLRILILIFGFHLASCGHGSHGNSNQGKFWNPRGVASGQSYAGNEYGNQVVDALNDGTQRSNAGHHFPSQAYDSTNAQGNKAWDNVGNSAHYDPNQITQLHDNLTLHTGYISKNDPSKVYRAGHNIPIQTCGHTKTGGGGQKHSGSASSSRSRGEQIKRDNSPQEGLGHEEGQEGENVQEEGHMLLSIDPNEAKSYRVEIYLKRFDGGTVLLLEPWKEVLKHRNEVIEEVLHDKYSTINVEKVVKALGIADVKYHPVEDIENHKVHPELYGNVTFIEGSGKLKAVEGQTMTTKELADRIADWSNKGRNISNWMVEGKEYQNEIFEPLFDGHMMVVLHDLEDGVERFRIHLTMDRLNLFDSVNKKNYFVIPHEGELVIMPEENIWNKGDPVRGTRVRDGKFFPQKRGKMEIFTLRLTLFQLLNIAYYKVIAGRTSNDPIPYKCRQFVYEFVMAIAADEFKKDLLEYGNWPEKICSTDDQIAEKEHTADFVKSLTKLAELQNL</sequence>
<dbReference type="WBParaSite" id="Minc3s00066g03343">
    <property type="protein sequence ID" value="Minc3s00066g03343"/>
    <property type="gene ID" value="Minc3s00066g03343"/>
</dbReference>
<keyword evidence="2" id="KW-0732">Signal</keyword>
<evidence type="ECO:0000256" key="2">
    <source>
        <dbReference type="SAM" id="SignalP"/>
    </source>
</evidence>
<name>A0A914KPD2_MELIC</name>
<feature type="chain" id="PRO_5037426285" evidence="2">
    <location>
        <begin position="18"/>
        <end position="502"/>
    </location>
</feature>
<protein>
    <submittedName>
        <fullName evidence="4">Uncharacterized protein</fullName>
    </submittedName>
</protein>
<feature type="region of interest" description="Disordered" evidence="1">
    <location>
        <begin position="63"/>
        <end position="91"/>
    </location>
</feature>
<evidence type="ECO:0000313" key="3">
    <source>
        <dbReference type="Proteomes" id="UP000887563"/>
    </source>
</evidence>
<dbReference type="Proteomes" id="UP000887563">
    <property type="component" value="Unplaced"/>
</dbReference>